<organism evidence="4 5">
    <name type="scientific">Piliocolobus tephrosceles</name>
    <name type="common">Ugandan red Colobus</name>
    <dbReference type="NCBI Taxonomy" id="591936"/>
    <lineage>
        <taxon>Eukaryota</taxon>
        <taxon>Metazoa</taxon>
        <taxon>Chordata</taxon>
        <taxon>Craniata</taxon>
        <taxon>Vertebrata</taxon>
        <taxon>Euteleostomi</taxon>
        <taxon>Mammalia</taxon>
        <taxon>Eutheria</taxon>
        <taxon>Euarchontoglires</taxon>
        <taxon>Primates</taxon>
        <taxon>Haplorrhini</taxon>
        <taxon>Catarrhini</taxon>
        <taxon>Cercopithecidae</taxon>
        <taxon>Colobinae</taxon>
        <taxon>Piliocolobus</taxon>
    </lineage>
</organism>
<dbReference type="PROSITE" id="PS51733">
    <property type="entry name" value="BPL_LPL_CATALYTIC"/>
    <property type="match status" value="1"/>
</dbReference>
<dbReference type="Ensembl" id="ENSPTET00000020732.1">
    <property type="protein sequence ID" value="ENSPTEP00000013819.1"/>
    <property type="gene ID" value="ENSPTEG00000015449.1"/>
</dbReference>
<dbReference type="InterPro" id="IPR004562">
    <property type="entry name" value="LipoylTrfase_LipoateP_Ligase"/>
</dbReference>
<dbReference type="Proteomes" id="UP000694416">
    <property type="component" value="Unplaced"/>
</dbReference>
<dbReference type="GO" id="GO:0005737">
    <property type="term" value="C:cytoplasm"/>
    <property type="evidence" value="ECO:0007669"/>
    <property type="project" value="TreeGrafter"/>
</dbReference>
<dbReference type="SUPFAM" id="SSF55681">
    <property type="entry name" value="Class II aaRS and biotin synthetases"/>
    <property type="match status" value="1"/>
</dbReference>
<dbReference type="CDD" id="cd16443">
    <property type="entry name" value="LplA"/>
    <property type="match status" value="1"/>
</dbReference>
<evidence type="ECO:0000259" key="3">
    <source>
        <dbReference type="PROSITE" id="PS51733"/>
    </source>
</evidence>
<dbReference type="InterPro" id="IPR004143">
    <property type="entry name" value="BPL_LPL_catalytic"/>
</dbReference>
<reference evidence="4" key="1">
    <citation type="submission" date="2025-08" db="UniProtKB">
        <authorList>
            <consortium name="Ensembl"/>
        </authorList>
    </citation>
    <scope>IDENTIFICATION</scope>
</reference>
<dbReference type="AlphaFoldDB" id="A0A8C9H3A8"/>
<evidence type="ECO:0000256" key="2">
    <source>
        <dbReference type="ARBA" id="ARBA00008242"/>
    </source>
</evidence>
<dbReference type="Pfam" id="PF21948">
    <property type="entry name" value="LplA-B_cat"/>
    <property type="match status" value="1"/>
</dbReference>
<keyword evidence="5" id="KW-1185">Reference proteome</keyword>
<comment type="similarity">
    <text evidence="2">Belongs to the LplA family.</text>
</comment>
<proteinExistence type="inferred from homology"/>
<evidence type="ECO:0000313" key="5">
    <source>
        <dbReference type="Proteomes" id="UP000694416"/>
    </source>
</evidence>
<dbReference type="PANTHER" id="PTHR12561">
    <property type="entry name" value="LIPOATE-PROTEIN LIGASE"/>
    <property type="match status" value="1"/>
</dbReference>
<dbReference type="InterPro" id="IPR045864">
    <property type="entry name" value="aa-tRNA-synth_II/BPL/LPL"/>
</dbReference>
<dbReference type="GO" id="GO:0009249">
    <property type="term" value="P:protein lipoylation"/>
    <property type="evidence" value="ECO:0007669"/>
    <property type="project" value="InterPro"/>
</dbReference>
<sequence length="258" mass="29662">MNRPANSLLKRYYTHVTPSLKRNQPIVLISNNNNIHFNLSLENFLLNNYYDLLKYLNVNTIEKYNQPLLFLWRNSKCIIIGKNQNIWSECNLTNVKEDGVLIARRFTGGGTVYQDLGNVCFTFINDKLNTTNNMSIVLNTLNKHFNIQAIQKGRNDIIVNNKKCSGSAFKKIKNVFLHHGTVLVNLEKEVFSKYLTPDKMKYMKHGVSSVNARTINLNELNNNITCENLCIALIKEFQNFYKNKSENSGHFNNSASTS</sequence>
<name>A0A8C9H3A8_9PRIM</name>
<accession>A0A8C9H3A8</accession>
<evidence type="ECO:0000313" key="4">
    <source>
        <dbReference type="Ensembl" id="ENSPTEP00000013819.1"/>
    </source>
</evidence>
<feature type="domain" description="BPL/LPL catalytic" evidence="3">
    <location>
        <begin position="63"/>
        <end position="245"/>
    </location>
</feature>
<dbReference type="Gene3D" id="3.30.930.10">
    <property type="entry name" value="Bira Bifunctional Protein, Domain 2"/>
    <property type="match status" value="1"/>
</dbReference>
<evidence type="ECO:0000256" key="1">
    <source>
        <dbReference type="ARBA" id="ARBA00005085"/>
    </source>
</evidence>
<reference evidence="4" key="2">
    <citation type="submission" date="2025-09" db="UniProtKB">
        <authorList>
            <consortium name="Ensembl"/>
        </authorList>
    </citation>
    <scope>IDENTIFICATION</scope>
</reference>
<dbReference type="PANTHER" id="PTHR12561:SF3">
    <property type="entry name" value="LIPOYLTRANSFERASE 1, MITOCHONDRIAL"/>
    <property type="match status" value="1"/>
</dbReference>
<dbReference type="UniPathway" id="UPA00537">
    <property type="reaction ID" value="UER00595"/>
</dbReference>
<comment type="pathway">
    <text evidence="1">Protein modification; protein lipoylation via exogenous pathway; protein N(6)-(lipoyl)lysine from lipoate: step 2/2.</text>
</comment>
<dbReference type="GO" id="GO:0017118">
    <property type="term" value="F:lipoyltransferase activity"/>
    <property type="evidence" value="ECO:0007669"/>
    <property type="project" value="TreeGrafter"/>
</dbReference>
<protein>
    <recommendedName>
        <fullName evidence="3">BPL/LPL catalytic domain-containing protein</fullName>
    </recommendedName>
</protein>